<dbReference type="OrthoDB" id="9781630at2"/>
<evidence type="ECO:0000259" key="4">
    <source>
        <dbReference type="PROSITE" id="PS50949"/>
    </source>
</evidence>
<feature type="domain" description="HTH gntR-type" evidence="4">
    <location>
        <begin position="4"/>
        <end position="71"/>
    </location>
</feature>
<dbReference type="GO" id="GO:0003700">
    <property type="term" value="F:DNA-binding transcription factor activity"/>
    <property type="evidence" value="ECO:0007669"/>
    <property type="project" value="InterPro"/>
</dbReference>
<dbReference type="RefSeq" id="WP_083422704.1">
    <property type="nucleotide sequence ID" value="NZ_FOVK01000004.1"/>
</dbReference>
<dbReference type="InterPro" id="IPR036388">
    <property type="entry name" value="WH-like_DNA-bd_sf"/>
</dbReference>
<dbReference type="Pfam" id="PF00392">
    <property type="entry name" value="GntR"/>
    <property type="match status" value="1"/>
</dbReference>
<organism evidence="5 6">
    <name type="scientific">Proteiniclasticum ruminis</name>
    <dbReference type="NCBI Taxonomy" id="398199"/>
    <lineage>
        <taxon>Bacteria</taxon>
        <taxon>Bacillati</taxon>
        <taxon>Bacillota</taxon>
        <taxon>Clostridia</taxon>
        <taxon>Eubacteriales</taxon>
        <taxon>Clostridiaceae</taxon>
        <taxon>Proteiniclasticum</taxon>
    </lineage>
</organism>
<dbReference type="Pfam" id="PF07729">
    <property type="entry name" value="FCD"/>
    <property type="match status" value="1"/>
</dbReference>
<protein>
    <submittedName>
        <fullName evidence="5">DNA-binding transcriptional regulator, GntR family</fullName>
    </submittedName>
</protein>
<dbReference type="Gene3D" id="1.20.120.530">
    <property type="entry name" value="GntR ligand-binding domain-like"/>
    <property type="match status" value="1"/>
</dbReference>
<name>A0A1I5BHH2_9CLOT</name>
<proteinExistence type="predicted"/>
<dbReference type="AlphaFoldDB" id="A0A1I5BHH2"/>
<dbReference type="EMBL" id="FOVK01000004">
    <property type="protein sequence ID" value="SFN74175.1"/>
    <property type="molecule type" value="Genomic_DNA"/>
</dbReference>
<dbReference type="SUPFAM" id="SSF46785">
    <property type="entry name" value="Winged helix' DNA-binding domain"/>
    <property type="match status" value="1"/>
</dbReference>
<keyword evidence="6" id="KW-1185">Reference proteome</keyword>
<gene>
    <name evidence="5" type="ORF">SAMN04488695_104214</name>
</gene>
<evidence type="ECO:0000313" key="6">
    <source>
        <dbReference type="Proteomes" id="UP000181899"/>
    </source>
</evidence>
<dbReference type="Proteomes" id="UP000181899">
    <property type="component" value="Unassembled WGS sequence"/>
</dbReference>
<dbReference type="GO" id="GO:0003677">
    <property type="term" value="F:DNA binding"/>
    <property type="evidence" value="ECO:0007669"/>
    <property type="project" value="UniProtKB-KW"/>
</dbReference>
<keyword evidence="3" id="KW-0804">Transcription</keyword>
<evidence type="ECO:0000313" key="5">
    <source>
        <dbReference type="EMBL" id="SFN74175.1"/>
    </source>
</evidence>
<keyword evidence="2 5" id="KW-0238">DNA-binding</keyword>
<dbReference type="PANTHER" id="PTHR43537:SF24">
    <property type="entry name" value="GLUCONATE OPERON TRANSCRIPTIONAL REPRESSOR"/>
    <property type="match status" value="1"/>
</dbReference>
<dbReference type="Gene3D" id="1.10.10.10">
    <property type="entry name" value="Winged helix-like DNA-binding domain superfamily/Winged helix DNA-binding domain"/>
    <property type="match status" value="1"/>
</dbReference>
<dbReference type="PANTHER" id="PTHR43537">
    <property type="entry name" value="TRANSCRIPTIONAL REGULATOR, GNTR FAMILY"/>
    <property type="match status" value="1"/>
</dbReference>
<dbReference type="InterPro" id="IPR036390">
    <property type="entry name" value="WH_DNA-bd_sf"/>
</dbReference>
<accession>A0A1I5BHH2</accession>
<dbReference type="PRINTS" id="PR00035">
    <property type="entry name" value="HTHGNTR"/>
</dbReference>
<dbReference type="SMART" id="SM00895">
    <property type="entry name" value="FCD"/>
    <property type="match status" value="1"/>
</dbReference>
<dbReference type="InterPro" id="IPR008920">
    <property type="entry name" value="TF_FadR/GntR_C"/>
</dbReference>
<keyword evidence="1" id="KW-0805">Transcription regulation</keyword>
<dbReference type="InterPro" id="IPR011711">
    <property type="entry name" value="GntR_C"/>
</dbReference>
<sequence length="210" mass="24620">MKISGLKEYVYHELKKKLMEGHIKQGERIWEEQIAEELGVSRTPVREAINRLIAEGFVQNEPRKGIFAAEISKEDLIKMLDIRIVLEALSVDICCRKITDDEIIELQNIYQEYTEKLTKKDFAKASQLDSRIHKFIAKVSENLKLMEYINDIQDFFTYTRTASVLWDERKIKRSLEDHKELVEAISEKNGEKAKLHIEKDIYAMKELLMG</sequence>
<dbReference type="SUPFAM" id="SSF48008">
    <property type="entry name" value="GntR ligand-binding domain-like"/>
    <property type="match status" value="1"/>
</dbReference>
<dbReference type="CDD" id="cd07377">
    <property type="entry name" value="WHTH_GntR"/>
    <property type="match status" value="1"/>
</dbReference>
<evidence type="ECO:0000256" key="2">
    <source>
        <dbReference type="ARBA" id="ARBA00023125"/>
    </source>
</evidence>
<dbReference type="InterPro" id="IPR000524">
    <property type="entry name" value="Tscrpt_reg_HTH_GntR"/>
</dbReference>
<evidence type="ECO:0000256" key="3">
    <source>
        <dbReference type="ARBA" id="ARBA00023163"/>
    </source>
</evidence>
<dbReference type="PROSITE" id="PS50949">
    <property type="entry name" value="HTH_GNTR"/>
    <property type="match status" value="1"/>
</dbReference>
<reference evidence="5 6" key="1">
    <citation type="submission" date="2016-10" db="EMBL/GenBank/DDBJ databases">
        <authorList>
            <person name="de Groot N.N."/>
        </authorList>
    </citation>
    <scope>NUCLEOTIDE SEQUENCE [LARGE SCALE GENOMIC DNA]</scope>
    <source>
        <strain evidence="5 6">ML2</strain>
    </source>
</reference>
<evidence type="ECO:0000256" key="1">
    <source>
        <dbReference type="ARBA" id="ARBA00023015"/>
    </source>
</evidence>
<dbReference type="SMART" id="SM00345">
    <property type="entry name" value="HTH_GNTR"/>
    <property type="match status" value="1"/>
</dbReference>